<feature type="compositionally biased region" description="Basic and acidic residues" evidence="1">
    <location>
        <begin position="342"/>
        <end position="357"/>
    </location>
</feature>
<organism evidence="2 4">
    <name type="scientific">Didymodactylos carnosus</name>
    <dbReference type="NCBI Taxonomy" id="1234261"/>
    <lineage>
        <taxon>Eukaryota</taxon>
        <taxon>Metazoa</taxon>
        <taxon>Spiralia</taxon>
        <taxon>Gnathifera</taxon>
        <taxon>Rotifera</taxon>
        <taxon>Eurotatoria</taxon>
        <taxon>Bdelloidea</taxon>
        <taxon>Philodinida</taxon>
        <taxon>Philodinidae</taxon>
        <taxon>Didymodactylos</taxon>
    </lineage>
</organism>
<accession>A0A8S2E0C6</accession>
<sequence length="375" mass="42688">MFVPLSLKASTGEALWINQTPNSSHWCRPLALIAEKESKDLLSSVNAVFEPTEKHLQENGTTFEHNNVKYEVKICIESSMKDLKVRTAEAGLGGADCLLCTTRSSEWKDLSKLNDPNYFAITRSAEKTLDLYRQIVRDDGEVTKTKNDYATGQGLTSEPLSSDNHYITVTHQYINGVTWILKIIYHLRANVLNWSERGDIKDLIKKARTAVLIEIETKTGLRLDQMAATDKEYDHTRHTLPLALMNAIRPVFTELASQALKIRMKVFISILWSFAPKNRYYPGSIVDVCVALAVLVYNAGYQSIIPVVEQLTGDGSGYHTRVAMERCDKLRVYYEHKKRKADVRAKMTEEERKQQEEKEQDDDEQLDDSYLPGAY</sequence>
<dbReference type="AlphaFoldDB" id="A0A8S2E0C6"/>
<evidence type="ECO:0000256" key="1">
    <source>
        <dbReference type="SAM" id="MobiDB-lite"/>
    </source>
</evidence>
<proteinExistence type="predicted"/>
<evidence type="ECO:0000313" key="3">
    <source>
        <dbReference type="EMBL" id="CAF3799734.1"/>
    </source>
</evidence>
<reference evidence="2" key="1">
    <citation type="submission" date="2021-02" db="EMBL/GenBank/DDBJ databases">
        <authorList>
            <person name="Nowell W R."/>
        </authorList>
    </citation>
    <scope>NUCLEOTIDE SEQUENCE</scope>
</reference>
<feature type="region of interest" description="Disordered" evidence="1">
    <location>
        <begin position="338"/>
        <end position="375"/>
    </location>
</feature>
<dbReference type="Proteomes" id="UP000677228">
    <property type="component" value="Unassembled WGS sequence"/>
</dbReference>
<dbReference type="EMBL" id="CAJOBA010007340">
    <property type="protein sequence ID" value="CAF3799734.1"/>
    <property type="molecule type" value="Genomic_DNA"/>
</dbReference>
<comment type="caution">
    <text evidence="2">The sequence shown here is derived from an EMBL/GenBank/DDBJ whole genome shotgun (WGS) entry which is preliminary data.</text>
</comment>
<dbReference type="Proteomes" id="UP000682733">
    <property type="component" value="Unassembled WGS sequence"/>
</dbReference>
<name>A0A8S2E0C6_9BILA</name>
<evidence type="ECO:0000313" key="2">
    <source>
        <dbReference type="EMBL" id="CAF1031493.1"/>
    </source>
</evidence>
<dbReference type="EMBL" id="CAJNOK010007329">
    <property type="protein sequence ID" value="CAF1031493.1"/>
    <property type="molecule type" value="Genomic_DNA"/>
</dbReference>
<evidence type="ECO:0000313" key="4">
    <source>
        <dbReference type="Proteomes" id="UP000677228"/>
    </source>
</evidence>
<gene>
    <name evidence="2" type="ORF">OVA965_LOCUS16012</name>
    <name evidence="3" type="ORF">TMI583_LOCUS16021</name>
</gene>
<feature type="compositionally biased region" description="Acidic residues" evidence="1">
    <location>
        <begin position="358"/>
        <end position="367"/>
    </location>
</feature>
<protein>
    <submittedName>
        <fullName evidence="2">Uncharacterized protein</fullName>
    </submittedName>
</protein>